<reference evidence="6" key="1">
    <citation type="submission" date="2023-07" db="EMBL/GenBank/DDBJ databases">
        <title>Description of three actinobacteria isolated from air of manufacturing shop in a pharmaceutical factory.</title>
        <authorList>
            <person name="Zhang D.-F."/>
        </authorList>
    </citation>
    <scope>NUCLEOTIDE SEQUENCE [LARGE SCALE GENOMIC DNA]</scope>
    <source>
        <strain evidence="6">CCTCC AB 2011122</strain>
    </source>
</reference>
<feature type="transmembrane region" description="Helical" evidence="3">
    <location>
        <begin position="283"/>
        <end position="303"/>
    </location>
</feature>
<dbReference type="Pfam" id="PF06738">
    <property type="entry name" value="ThrE"/>
    <property type="match status" value="1"/>
</dbReference>
<comment type="similarity">
    <text evidence="1">Belongs to the ThrE exporter (TC 2.A.79) family.</text>
</comment>
<comment type="caution">
    <text evidence="5">The sequence shown here is derived from an EMBL/GenBank/DDBJ whole genome shotgun (WGS) entry which is preliminary data.</text>
</comment>
<feature type="transmembrane region" description="Helical" evidence="3">
    <location>
        <begin position="394"/>
        <end position="417"/>
    </location>
</feature>
<keyword evidence="3" id="KW-0812">Transmembrane</keyword>
<name>A0ABU1FMK4_9MICO</name>
<feature type="transmembrane region" description="Helical" evidence="3">
    <location>
        <begin position="334"/>
        <end position="351"/>
    </location>
</feature>
<feature type="region of interest" description="Disordered" evidence="2">
    <location>
        <begin position="1"/>
        <end position="21"/>
    </location>
</feature>
<keyword evidence="6" id="KW-1185">Reference proteome</keyword>
<proteinExistence type="inferred from homology"/>
<dbReference type="InterPro" id="IPR051361">
    <property type="entry name" value="ThrE/Ser_Exporter"/>
</dbReference>
<dbReference type="EMBL" id="JAVKGS010000003">
    <property type="protein sequence ID" value="MDR5692997.1"/>
    <property type="molecule type" value="Genomic_DNA"/>
</dbReference>
<keyword evidence="3" id="KW-0472">Membrane</keyword>
<protein>
    <submittedName>
        <fullName evidence="5">Threonine/serine exporter family protein</fullName>
    </submittedName>
</protein>
<gene>
    <name evidence="5" type="ORF">RH861_13070</name>
</gene>
<dbReference type="PANTHER" id="PTHR31082">
    <property type="entry name" value="PHEROMONE-REGULATED MEMBRANE PROTEIN 10"/>
    <property type="match status" value="1"/>
</dbReference>
<keyword evidence="3" id="KW-1133">Transmembrane helix</keyword>
<feature type="transmembrane region" description="Helical" evidence="3">
    <location>
        <begin position="363"/>
        <end position="382"/>
    </location>
</feature>
<feature type="domain" description="Threonine/serine exporter-like N-terminal" evidence="4">
    <location>
        <begin position="31"/>
        <end position="263"/>
    </location>
</feature>
<evidence type="ECO:0000256" key="3">
    <source>
        <dbReference type="SAM" id="Phobius"/>
    </source>
</evidence>
<feature type="transmembrane region" description="Helical" evidence="3">
    <location>
        <begin position="184"/>
        <end position="205"/>
    </location>
</feature>
<evidence type="ECO:0000313" key="6">
    <source>
        <dbReference type="Proteomes" id="UP001260072"/>
    </source>
</evidence>
<evidence type="ECO:0000256" key="2">
    <source>
        <dbReference type="SAM" id="MobiDB-lite"/>
    </source>
</evidence>
<feature type="region of interest" description="Disordered" evidence="2">
    <location>
        <begin position="449"/>
        <end position="474"/>
    </location>
</feature>
<organism evidence="5 6">
    <name type="scientific">Agromyces indicus</name>
    <dbReference type="NCBI Taxonomy" id="758919"/>
    <lineage>
        <taxon>Bacteria</taxon>
        <taxon>Bacillati</taxon>
        <taxon>Actinomycetota</taxon>
        <taxon>Actinomycetes</taxon>
        <taxon>Micrococcales</taxon>
        <taxon>Microbacteriaceae</taxon>
        <taxon>Agromyces</taxon>
    </lineage>
</organism>
<sequence length="474" mass="50017">MPITPTPPERPGAEGDAQQAPVDDPAVLRTFLLGLAEGMTASQESVDRIRADVVQIARAYGLDDVDLVVLPTIAFVQTGRGDTARVALKSVQATFRFDQIAEMGRLLREAREAAISPGDGIRRLNEIGAMPPTRHWFMRTLGHAMLTAGLALLLAPSWQAAVVGFVLGALIGVAKLVRSQTLTLVLPIVASFVCALIVFLLAPYVELGDPLRVLIAPLATFLPGALLTTGVRELAAGQMVAGTSRLGAGLVQLGLLAFGILTAGTVVGVGNEDYLPLDASTTLPWWVAGIGLALYGLGNYLHFAAPGRSYGWVLLALVVAYGAQQLGALAFGSAVSGLIGALVVTPFVLWIEDLRRGGVPSQMIFLPAFWVLVPGASGLVGVTEGAVAASAGIADFSAAFVTVMSISLGVLIGSALYRFMRRSAQELSEFHIDLPTVLAPSDEPVLSRIAEATTTRSSRRRDEERREGEHRDGR</sequence>
<dbReference type="RefSeq" id="WP_310521328.1">
    <property type="nucleotide sequence ID" value="NZ_BAABBS010000001.1"/>
</dbReference>
<feature type="transmembrane region" description="Helical" evidence="3">
    <location>
        <begin position="211"/>
        <end position="229"/>
    </location>
</feature>
<evidence type="ECO:0000256" key="1">
    <source>
        <dbReference type="ARBA" id="ARBA00034125"/>
    </source>
</evidence>
<feature type="transmembrane region" description="Helical" evidence="3">
    <location>
        <begin position="310"/>
        <end position="328"/>
    </location>
</feature>
<dbReference type="InterPro" id="IPR010619">
    <property type="entry name" value="ThrE-like_N"/>
</dbReference>
<feature type="transmembrane region" description="Helical" evidence="3">
    <location>
        <begin position="250"/>
        <end position="271"/>
    </location>
</feature>
<accession>A0ABU1FMK4</accession>
<dbReference type="Proteomes" id="UP001260072">
    <property type="component" value="Unassembled WGS sequence"/>
</dbReference>
<feature type="compositionally biased region" description="Pro residues" evidence="2">
    <location>
        <begin position="1"/>
        <end position="10"/>
    </location>
</feature>
<feature type="transmembrane region" description="Helical" evidence="3">
    <location>
        <begin position="160"/>
        <end position="177"/>
    </location>
</feature>
<evidence type="ECO:0000313" key="5">
    <source>
        <dbReference type="EMBL" id="MDR5692997.1"/>
    </source>
</evidence>
<feature type="compositionally biased region" description="Basic and acidic residues" evidence="2">
    <location>
        <begin position="460"/>
        <end position="474"/>
    </location>
</feature>
<evidence type="ECO:0000259" key="4">
    <source>
        <dbReference type="Pfam" id="PF06738"/>
    </source>
</evidence>
<dbReference type="PANTHER" id="PTHR31082:SF4">
    <property type="entry name" value="PHEROMONE-REGULATED MEMBRANE PROTEIN 10"/>
    <property type="match status" value="1"/>
</dbReference>